<dbReference type="EMBL" id="VSRR010029931">
    <property type="protein sequence ID" value="MPC69753.1"/>
    <property type="molecule type" value="Genomic_DNA"/>
</dbReference>
<accession>A0A5B7HHW8</accession>
<evidence type="ECO:0000256" key="1">
    <source>
        <dbReference type="SAM" id="MobiDB-lite"/>
    </source>
</evidence>
<dbReference type="AlphaFoldDB" id="A0A5B7HHW8"/>
<protein>
    <submittedName>
        <fullName evidence="2">Uncharacterized protein</fullName>
    </submittedName>
</protein>
<feature type="region of interest" description="Disordered" evidence="1">
    <location>
        <begin position="1"/>
        <end position="29"/>
    </location>
</feature>
<name>A0A5B7HHW8_PORTR</name>
<feature type="compositionally biased region" description="Basic and acidic residues" evidence="1">
    <location>
        <begin position="17"/>
        <end position="29"/>
    </location>
</feature>
<gene>
    <name evidence="2" type="ORF">E2C01_063984</name>
</gene>
<organism evidence="2 3">
    <name type="scientific">Portunus trituberculatus</name>
    <name type="common">Swimming crab</name>
    <name type="synonym">Neptunus trituberculatus</name>
    <dbReference type="NCBI Taxonomy" id="210409"/>
    <lineage>
        <taxon>Eukaryota</taxon>
        <taxon>Metazoa</taxon>
        <taxon>Ecdysozoa</taxon>
        <taxon>Arthropoda</taxon>
        <taxon>Crustacea</taxon>
        <taxon>Multicrustacea</taxon>
        <taxon>Malacostraca</taxon>
        <taxon>Eumalacostraca</taxon>
        <taxon>Eucarida</taxon>
        <taxon>Decapoda</taxon>
        <taxon>Pleocyemata</taxon>
        <taxon>Brachyura</taxon>
        <taxon>Eubrachyura</taxon>
        <taxon>Portunoidea</taxon>
        <taxon>Portunidae</taxon>
        <taxon>Portuninae</taxon>
        <taxon>Portunus</taxon>
    </lineage>
</organism>
<sequence length="97" mass="10863">MPYTSSYTPLAAGSEGGEGKEGIGRRQKGKTFEDGLRWGEWWVGEGIQCKRGVNIWVAGVGSSGGEGMEEWVGGRKVRRNIFGLEWVKKRQVYRKKQ</sequence>
<dbReference type="Proteomes" id="UP000324222">
    <property type="component" value="Unassembled WGS sequence"/>
</dbReference>
<comment type="caution">
    <text evidence="2">The sequence shown here is derived from an EMBL/GenBank/DDBJ whole genome shotgun (WGS) entry which is preliminary data.</text>
</comment>
<evidence type="ECO:0000313" key="2">
    <source>
        <dbReference type="EMBL" id="MPC69753.1"/>
    </source>
</evidence>
<proteinExistence type="predicted"/>
<reference evidence="2 3" key="1">
    <citation type="submission" date="2019-05" db="EMBL/GenBank/DDBJ databases">
        <title>Another draft genome of Portunus trituberculatus and its Hox gene families provides insights of decapod evolution.</title>
        <authorList>
            <person name="Jeong J.-H."/>
            <person name="Song I."/>
            <person name="Kim S."/>
            <person name="Choi T."/>
            <person name="Kim D."/>
            <person name="Ryu S."/>
            <person name="Kim W."/>
        </authorList>
    </citation>
    <scope>NUCLEOTIDE SEQUENCE [LARGE SCALE GENOMIC DNA]</scope>
    <source>
        <tissue evidence="2">Muscle</tissue>
    </source>
</reference>
<evidence type="ECO:0000313" key="3">
    <source>
        <dbReference type="Proteomes" id="UP000324222"/>
    </source>
</evidence>
<keyword evidence="3" id="KW-1185">Reference proteome</keyword>